<dbReference type="Proteomes" id="UP000791080">
    <property type="component" value="Unassembled WGS sequence"/>
</dbReference>
<keyword evidence="3" id="KW-1185">Reference proteome</keyword>
<name>A0ABT1JKA7_ACTCY</name>
<feature type="transmembrane region" description="Helical" evidence="1">
    <location>
        <begin position="20"/>
        <end position="40"/>
    </location>
</feature>
<protein>
    <submittedName>
        <fullName evidence="2">Uncharacterized protein</fullName>
    </submittedName>
</protein>
<evidence type="ECO:0000313" key="2">
    <source>
        <dbReference type="EMBL" id="MCP2332734.1"/>
    </source>
</evidence>
<dbReference type="EMBL" id="AUBJ02000001">
    <property type="protein sequence ID" value="MCP2332734.1"/>
    <property type="molecule type" value="Genomic_DNA"/>
</dbReference>
<comment type="caution">
    <text evidence="2">The sequence shown here is derived from an EMBL/GenBank/DDBJ whole genome shotgun (WGS) entry which is preliminary data.</text>
</comment>
<keyword evidence="1" id="KW-1133">Transmembrane helix</keyword>
<reference evidence="2 3" key="1">
    <citation type="submission" date="2013-07" db="EMBL/GenBank/DDBJ databases">
        <authorList>
            <consortium name="DOE Joint Genome Institute"/>
            <person name="Reeve W."/>
            <person name="Huntemann M."/>
            <person name="Han J."/>
            <person name="Chen A."/>
            <person name="Kyrpides N."/>
            <person name="Mavromatis K."/>
            <person name="Markowitz V."/>
            <person name="Palaniappan K."/>
            <person name="Ivanova N."/>
            <person name="Schaumberg A."/>
            <person name="Pati A."/>
            <person name="Liolios K."/>
            <person name="Nordberg H.P."/>
            <person name="Cantor M.N."/>
            <person name="Hua S.X."/>
            <person name="Woyke T."/>
        </authorList>
    </citation>
    <scope>NUCLEOTIDE SEQUENCE [LARGE SCALE GENOMIC DNA]</scope>
    <source>
        <strain evidence="2 3">DSM 43889</strain>
    </source>
</reference>
<evidence type="ECO:0000313" key="3">
    <source>
        <dbReference type="Proteomes" id="UP000791080"/>
    </source>
</evidence>
<keyword evidence="1" id="KW-0812">Transmembrane</keyword>
<sequence>MEPAVDGRRVRGCLVPLLTLVLGVIAGTVGTGVLLLLLAVPHGGRAPASDTAPPEVAAATGRSSLVVELRERPATLFSSEEAEVVLVDRHDGEDTVLRAVPVPSSSVAAGPWRVAWNEGSVLVGLADGVEIRVPLILE</sequence>
<proteinExistence type="predicted"/>
<keyword evidence="1" id="KW-0472">Membrane</keyword>
<organism evidence="2 3">
    <name type="scientific">Actinoalloteichus caeruleus DSM 43889</name>
    <dbReference type="NCBI Taxonomy" id="1120930"/>
    <lineage>
        <taxon>Bacteria</taxon>
        <taxon>Bacillati</taxon>
        <taxon>Actinomycetota</taxon>
        <taxon>Actinomycetes</taxon>
        <taxon>Pseudonocardiales</taxon>
        <taxon>Pseudonocardiaceae</taxon>
        <taxon>Actinoalloteichus</taxon>
        <taxon>Actinoalloteichus cyanogriseus</taxon>
    </lineage>
</organism>
<accession>A0ABT1JKA7</accession>
<evidence type="ECO:0000256" key="1">
    <source>
        <dbReference type="SAM" id="Phobius"/>
    </source>
</evidence>
<reference evidence="2 3" key="2">
    <citation type="submission" date="2022-06" db="EMBL/GenBank/DDBJ databases">
        <title>Genomic Encyclopedia of Type Strains, Phase I: the one thousand microbial genomes (KMG-I) project.</title>
        <authorList>
            <person name="Kyrpides N."/>
        </authorList>
    </citation>
    <scope>NUCLEOTIDE SEQUENCE [LARGE SCALE GENOMIC DNA]</scope>
    <source>
        <strain evidence="2 3">DSM 43889</strain>
    </source>
</reference>
<gene>
    <name evidence="2" type="ORF">G443_003004</name>
</gene>